<organism evidence="2 3">
    <name type="scientific">Ruegeria sediminis</name>
    <dbReference type="NCBI Taxonomy" id="2583820"/>
    <lineage>
        <taxon>Bacteria</taxon>
        <taxon>Pseudomonadati</taxon>
        <taxon>Pseudomonadota</taxon>
        <taxon>Alphaproteobacteria</taxon>
        <taxon>Rhodobacterales</taxon>
        <taxon>Roseobacteraceae</taxon>
        <taxon>Ruegeria</taxon>
    </lineage>
</organism>
<keyword evidence="3" id="KW-1185">Reference proteome</keyword>
<reference evidence="2 3" key="1">
    <citation type="submission" date="2019-05" db="EMBL/GenBank/DDBJ databases">
        <title>Ruegeria sp. nov., isolated from tidal flat.</title>
        <authorList>
            <person name="Kim W."/>
        </authorList>
    </citation>
    <scope>NUCLEOTIDE SEQUENCE [LARGE SCALE GENOMIC DNA]</scope>
    <source>
        <strain evidence="2 3">CAU 1488</strain>
    </source>
</reference>
<protein>
    <submittedName>
        <fullName evidence="2">Uncharacterized protein</fullName>
    </submittedName>
</protein>
<proteinExistence type="predicted"/>
<gene>
    <name evidence="2" type="ORF">FGK63_03060</name>
</gene>
<dbReference type="EMBL" id="VCPD01000001">
    <property type="protein sequence ID" value="TMV10055.1"/>
    <property type="molecule type" value="Genomic_DNA"/>
</dbReference>
<dbReference type="Proteomes" id="UP001193035">
    <property type="component" value="Unassembled WGS sequence"/>
</dbReference>
<evidence type="ECO:0000256" key="1">
    <source>
        <dbReference type="SAM" id="MobiDB-lite"/>
    </source>
</evidence>
<feature type="region of interest" description="Disordered" evidence="1">
    <location>
        <begin position="1"/>
        <end position="34"/>
    </location>
</feature>
<accession>A0ABY2X3T7</accession>
<comment type="caution">
    <text evidence="2">The sequence shown here is derived from an EMBL/GenBank/DDBJ whole genome shotgun (WGS) entry which is preliminary data.</text>
</comment>
<sequence>MIKTKEEGRALPGKLASFPGRGSNPIAERTSAGTGLHGEQFEKVVEPVGSNLLIILVKRSLVTENSVPMKKRSCAWHSTKVRLVQACFTANLRNCREARNAGRNADALRLRREKSI</sequence>
<evidence type="ECO:0000313" key="2">
    <source>
        <dbReference type="EMBL" id="TMV10055.1"/>
    </source>
</evidence>
<name>A0ABY2X3T7_9RHOB</name>
<dbReference type="RefSeq" id="WP_138840113.1">
    <property type="nucleotide sequence ID" value="NZ_VCPD01000001.1"/>
</dbReference>
<evidence type="ECO:0000313" key="3">
    <source>
        <dbReference type="Proteomes" id="UP001193035"/>
    </source>
</evidence>